<proteinExistence type="predicted"/>
<dbReference type="InterPro" id="IPR051677">
    <property type="entry name" value="AfsR-DnrI-RedD_regulator"/>
</dbReference>
<dbReference type="Proteomes" id="UP000304914">
    <property type="component" value="Chromosome"/>
</dbReference>
<dbReference type="STRING" id="873448.STRPO_0699"/>
<keyword evidence="1" id="KW-0175">Coiled coil</keyword>
<feature type="coiled-coil region" evidence="1">
    <location>
        <begin position="604"/>
        <end position="655"/>
    </location>
</feature>
<dbReference type="AlphaFoldDB" id="A0A4U9XXW9"/>
<dbReference type="Pfam" id="PF03704">
    <property type="entry name" value="BTAD"/>
    <property type="match status" value="1"/>
</dbReference>
<dbReference type="Pfam" id="PF13191">
    <property type="entry name" value="AAA_16"/>
    <property type="match status" value="1"/>
</dbReference>
<dbReference type="EMBL" id="LR594035">
    <property type="protein sequence ID" value="VTS18162.1"/>
    <property type="molecule type" value="Genomic_DNA"/>
</dbReference>
<dbReference type="InterPro" id="IPR011990">
    <property type="entry name" value="TPR-like_helical_dom_sf"/>
</dbReference>
<name>A0A4U9XXW9_9STRE</name>
<evidence type="ECO:0000313" key="3">
    <source>
        <dbReference type="EMBL" id="VTS18162.1"/>
    </source>
</evidence>
<evidence type="ECO:0000259" key="2">
    <source>
        <dbReference type="SMART" id="SM01043"/>
    </source>
</evidence>
<dbReference type="SUPFAM" id="SSF48452">
    <property type="entry name" value="TPR-like"/>
    <property type="match status" value="2"/>
</dbReference>
<protein>
    <submittedName>
        <fullName evidence="3">Tetratricopeptide repeat protein</fullName>
    </submittedName>
</protein>
<organism evidence="3 4">
    <name type="scientific">Streptococcus pseudoporcinus</name>
    <dbReference type="NCBI Taxonomy" id="361101"/>
    <lineage>
        <taxon>Bacteria</taxon>
        <taxon>Bacillati</taxon>
        <taxon>Bacillota</taxon>
        <taxon>Bacilli</taxon>
        <taxon>Lactobacillales</taxon>
        <taxon>Streptococcaceae</taxon>
        <taxon>Streptococcus</taxon>
    </lineage>
</organism>
<evidence type="ECO:0000256" key="1">
    <source>
        <dbReference type="SAM" id="Coils"/>
    </source>
</evidence>
<dbReference type="Gene3D" id="3.40.50.300">
    <property type="entry name" value="P-loop containing nucleotide triphosphate hydrolases"/>
    <property type="match status" value="1"/>
</dbReference>
<sequence length="1042" mass="121701">MKILRFTLLGNPSIHLDKHEIFFAFAKINALLYYLVINETANRDEIAGILWEDKDNKTAKKNLRNTIYQVNKMLGDNYIISPNRTLLIFNPDLKVTSDVSDFLQNPLNNLELYKGDFLQNFYLKANETFDLWLTKMRTNLEQIYIKSCYQQIDALMTQDKLEEIEEILQGLITIDEFEEKNYQLLMKVYQKHHRYGKVIETYYKLANLLDSELGITPNDATQAIYEEVIAKDRNQQKIKNFLKTTNDFIGRLDVIKELETFFNLVYKEKKSHTLILIGGTSIGKRTVTRQVLSNQITHYQIVTSECFQGEARQSLQILKDIFESLKDLILQYQLMSLSQWKRAYETFFPNYFLKEPHLSTPVFPADLFTSFMVDILKKISRQKATVLLIEDIHWITPDALTLLQTLVNHLEDDPIAFIFTKNLNSNPHLDQFFNHLINRKKLDLIKIKELSEKESLTYLEQKLADLNPPYKDYQRIYQWSEGNPFFLSEYVNQYLKDQKFSILTPAIEAKLSLKLKQVNSHEEELLCYLSCFRQAASLLTLSEVMNLPLALTISLIETLCDKQLIKEIITGDEVSLIFKQKLMAHYCYQQMSVAKRRLLHAQIAKQLENTMKKTRFSAEQYQEIAFHFQEAKEPVQALQHQLNQLEAILQFQHELFPIYSQNPLEADCIDGKRHLLIQTQFNTIQQAIQELRPKFEPVKSFQESLIRFLYIEGCYLIRIGQYQKGIANIQKVISAATEWHHTDYLLESYRQIIHYCIQVENISEMKYYTELALDAAVNANNYEAIAIQLRLSGLYFLMIGKIQKASQYFDQSISFFSLTSALQSKYAIQIAAAYDYLAEIEQIKGNLVKAIAFQNKAIQLSQNKRSRTSIISFYIGLGISYYQLGEIDKSESILTDAKKDLQSLRFPWKEVQLEVYLALINCEKCNYKPLIELINKKEELMARYSNPRDKGMIYYVMALTKVKINSGTLNCQELTNLLKGEVTYYLELSKHHLNPCRDRQHIKELESLEKNDKSQKHLDSEILDVFSYFKAIKAFCAKICVI</sequence>
<gene>
    <name evidence="3" type="ORF">NCTC5385_00770</name>
</gene>
<dbReference type="SUPFAM" id="SSF52540">
    <property type="entry name" value="P-loop containing nucleoside triphosphate hydrolases"/>
    <property type="match status" value="1"/>
</dbReference>
<dbReference type="InterPro" id="IPR027417">
    <property type="entry name" value="P-loop_NTPase"/>
</dbReference>
<dbReference type="Gene3D" id="1.10.10.10">
    <property type="entry name" value="Winged helix-like DNA-binding domain superfamily/Winged helix DNA-binding domain"/>
    <property type="match status" value="1"/>
</dbReference>
<dbReference type="Gene3D" id="1.25.40.10">
    <property type="entry name" value="Tetratricopeptide repeat domain"/>
    <property type="match status" value="2"/>
</dbReference>
<feature type="domain" description="Bacterial transcriptional activator" evidence="2">
    <location>
        <begin position="97"/>
        <end position="229"/>
    </location>
</feature>
<dbReference type="SMART" id="SM01043">
    <property type="entry name" value="BTAD"/>
    <property type="match status" value="1"/>
</dbReference>
<dbReference type="RefSeq" id="WP_138068250.1">
    <property type="nucleotide sequence ID" value="NZ_LR594035.1"/>
</dbReference>
<reference evidence="3 4" key="1">
    <citation type="submission" date="2019-05" db="EMBL/GenBank/DDBJ databases">
        <authorList>
            <consortium name="Pathogen Informatics"/>
        </authorList>
    </citation>
    <scope>NUCLEOTIDE SEQUENCE [LARGE SCALE GENOMIC DNA]</scope>
    <source>
        <strain evidence="3 4">NCTC5385</strain>
    </source>
</reference>
<dbReference type="InterPro" id="IPR005158">
    <property type="entry name" value="BTAD"/>
</dbReference>
<dbReference type="PANTHER" id="PTHR35807">
    <property type="entry name" value="TRANSCRIPTIONAL REGULATOR REDD-RELATED"/>
    <property type="match status" value="1"/>
</dbReference>
<evidence type="ECO:0000313" key="4">
    <source>
        <dbReference type="Proteomes" id="UP000304914"/>
    </source>
</evidence>
<dbReference type="InterPro" id="IPR036388">
    <property type="entry name" value="WH-like_DNA-bd_sf"/>
</dbReference>
<dbReference type="InterPro" id="IPR041664">
    <property type="entry name" value="AAA_16"/>
</dbReference>
<accession>A0A4U9XXW9</accession>